<comment type="caution">
    <text evidence="3">The sequence shown here is derived from an EMBL/GenBank/DDBJ whole genome shotgun (WGS) entry which is preliminary data.</text>
</comment>
<reference evidence="3 5" key="1">
    <citation type="journal article" date="2014" name="Am. J. Bot.">
        <title>Genome assembly and annotation for red clover (Trifolium pratense; Fabaceae).</title>
        <authorList>
            <person name="Istvanek J."/>
            <person name="Jaros M."/>
            <person name="Krenek A."/>
            <person name="Repkova J."/>
        </authorList>
    </citation>
    <scope>NUCLEOTIDE SEQUENCE [LARGE SCALE GENOMIC DNA]</scope>
    <source>
        <strain evidence="5">cv. Tatra</strain>
        <tissue evidence="3">Young leaves</tissue>
    </source>
</reference>
<organism evidence="3 5">
    <name type="scientific">Trifolium pratense</name>
    <name type="common">Red clover</name>
    <dbReference type="NCBI Taxonomy" id="57577"/>
    <lineage>
        <taxon>Eukaryota</taxon>
        <taxon>Viridiplantae</taxon>
        <taxon>Streptophyta</taxon>
        <taxon>Embryophyta</taxon>
        <taxon>Tracheophyta</taxon>
        <taxon>Spermatophyta</taxon>
        <taxon>Magnoliopsida</taxon>
        <taxon>eudicotyledons</taxon>
        <taxon>Gunneridae</taxon>
        <taxon>Pentapetalae</taxon>
        <taxon>rosids</taxon>
        <taxon>fabids</taxon>
        <taxon>Fabales</taxon>
        <taxon>Fabaceae</taxon>
        <taxon>Papilionoideae</taxon>
        <taxon>50 kb inversion clade</taxon>
        <taxon>NPAAA clade</taxon>
        <taxon>Hologalegina</taxon>
        <taxon>IRL clade</taxon>
        <taxon>Trifolieae</taxon>
        <taxon>Trifolium</taxon>
    </lineage>
</organism>
<accession>A0A2K3LQ68</accession>
<reference evidence="3 5" key="2">
    <citation type="journal article" date="2017" name="Front. Plant Sci.">
        <title>Gene Classification and Mining of Molecular Markers Useful in Red Clover (Trifolium pratense) Breeding.</title>
        <authorList>
            <person name="Istvanek J."/>
            <person name="Dluhosova J."/>
            <person name="Dluhos P."/>
            <person name="Patkova L."/>
            <person name="Nedelnik J."/>
            <person name="Repkova J."/>
        </authorList>
    </citation>
    <scope>NUCLEOTIDE SEQUENCE [LARGE SCALE GENOMIC DNA]</scope>
    <source>
        <strain evidence="5">cv. Tatra</strain>
        <tissue evidence="3">Young leaves</tissue>
    </source>
</reference>
<dbReference type="Proteomes" id="UP000236291">
    <property type="component" value="Unassembled WGS sequence"/>
</dbReference>
<dbReference type="EMBL" id="ASHM01038418">
    <property type="protein sequence ID" value="PNX80678.1"/>
    <property type="molecule type" value="Genomic_DNA"/>
</dbReference>
<evidence type="ECO:0000256" key="1">
    <source>
        <dbReference type="SAM" id="MobiDB-lite"/>
    </source>
</evidence>
<protein>
    <submittedName>
        <fullName evidence="3">Uncharacterized protein</fullName>
    </submittedName>
</protein>
<evidence type="ECO:0000313" key="4">
    <source>
        <dbReference type="EMBL" id="PNX82862.1"/>
    </source>
</evidence>
<proteinExistence type="predicted"/>
<dbReference type="EMBL" id="ASHM01037462">
    <property type="protein sequence ID" value="PNX80196.1"/>
    <property type="molecule type" value="Genomic_DNA"/>
</dbReference>
<feature type="region of interest" description="Disordered" evidence="1">
    <location>
        <begin position="19"/>
        <end position="46"/>
    </location>
</feature>
<evidence type="ECO:0000313" key="2">
    <source>
        <dbReference type="EMBL" id="PNX80196.1"/>
    </source>
</evidence>
<sequence length="83" mass="9267">MMAFGFDIYWTHMTLTGLQDRSRRSPSTSARSNVEKRCSGDPPRPCEMEALIKEDAKREVSIAASLLRSGKLAEGSHVKSRLL</sequence>
<gene>
    <name evidence="2" type="ORF">L195_g036193</name>
    <name evidence="3" type="ORF">L195_g036685</name>
    <name evidence="4" type="ORF">L195_g038898</name>
</gene>
<evidence type="ECO:0000313" key="3">
    <source>
        <dbReference type="EMBL" id="PNX80678.1"/>
    </source>
</evidence>
<dbReference type="EMBL" id="ASHM01042865">
    <property type="protein sequence ID" value="PNX82862.1"/>
    <property type="molecule type" value="Genomic_DNA"/>
</dbReference>
<evidence type="ECO:0000313" key="5">
    <source>
        <dbReference type="Proteomes" id="UP000236291"/>
    </source>
</evidence>
<dbReference type="AlphaFoldDB" id="A0A2K3LQ68"/>
<name>A0A2K3LQ68_TRIPR</name>
<feature type="compositionally biased region" description="Basic and acidic residues" evidence="1">
    <location>
        <begin position="33"/>
        <end position="46"/>
    </location>
</feature>